<evidence type="ECO:0000259" key="1">
    <source>
        <dbReference type="Pfam" id="PF00557"/>
    </source>
</evidence>
<comment type="caution">
    <text evidence="3">The sequence shown here is derived from an EMBL/GenBank/DDBJ whole genome shotgun (WGS) entry which is preliminary data.</text>
</comment>
<proteinExistence type="predicted"/>
<dbReference type="AlphaFoldDB" id="A0A8S1LVW7"/>
<dbReference type="Proteomes" id="UP000688137">
    <property type="component" value="Unassembled WGS sequence"/>
</dbReference>
<organism evidence="3 4">
    <name type="scientific">Paramecium primaurelia</name>
    <dbReference type="NCBI Taxonomy" id="5886"/>
    <lineage>
        <taxon>Eukaryota</taxon>
        <taxon>Sar</taxon>
        <taxon>Alveolata</taxon>
        <taxon>Ciliophora</taxon>
        <taxon>Intramacronucleata</taxon>
        <taxon>Oligohymenophorea</taxon>
        <taxon>Peniculida</taxon>
        <taxon>Parameciidae</taxon>
        <taxon>Paramecium</taxon>
    </lineage>
</organism>
<dbReference type="InterPro" id="IPR000994">
    <property type="entry name" value="Pept_M24"/>
</dbReference>
<keyword evidence="4" id="KW-1185">Reference proteome</keyword>
<dbReference type="PANTHER" id="PTHR43763">
    <property type="entry name" value="XAA-PRO AMINOPEPTIDASE 1"/>
    <property type="match status" value="1"/>
</dbReference>
<reference evidence="3" key="1">
    <citation type="submission" date="2021-01" db="EMBL/GenBank/DDBJ databases">
        <authorList>
            <consortium name="Genoscope - CEA"/>
            <person name="William W."/>
        </authorList>
    </citation>
    <scope>NUCLEOTIDE SEQUENCE</scope>
</reference>
<evidence type="ECO:0000313" key="3">
    <source>
        <dbReference type="EMBL" id="CAD8069733.1"/>
    </source>
</evidence>
<accession>A0A8S1LVW7</accession>
<dbReference type="Pfam" id="PF16188">
    <property type="entry name" value="Peptidase_M24_C"/>
    <property type="match status" value="1"/>
</dbReference>
<evidence type="ECO:0000259" key="2">
    <source>
        <dbReference type="Pfam" id="PF16188"/>
    </source>
</evidence>
<evidence type="ECO:0000313" key="4">
    <source>
        <dbReference type="Proteomes" id="UP000688137"/>
    </source>
</evidence>
<dbReference type="EMBL" id="CAJJDM010000044">
    <property type="protein sequence ID" value="CAD8069733.1"/>
    <property type="molecule type" value="Genomic_DNA"/>
</dbReference>
<dbReference type="Pfam" id="PF16189">
    <property type="entry name" value="Creatinase_N_2"/>
    <property type="match status" value="1"/>
</dbReference>
<dbReference type="InterPro" id="IPR032416">
    <property type="entry name" value="Peptidase_M24_C"/>
</dbReference>
<feature type="domain" description="Peptidase M24 C-terminal" evidence="2">
    <location>
        <begin position="447"/>
        <end position="508"/>
    </location>
</feature>
<gene>
    <name evidence="3" type="ORF">PPRIM_AZ9-3.1.T0440204</name>
</gene>
<dbReference type="InterPro" id="IPR050422">
    <property type="entry name" value="X-Pro_aminopeptidase_P"/>
</dbReference>
<feature type="domain" description="Peptidase M24" evidence="1">
    <location>
        <begin position="397"/>
        <end position="441"/>
    </location>
</feature>
<dbReference type="PANTHER" id="PTHR43763:SF6">
    <property type="entry name" value="XAA-PRO AMINOPEPTIDASE 1"/>
    <property type="match status" value="1"/>
</dbReference>
<name>A0A8S1LVW7_PARPR</name>
<feature type="domain" description="Peptidase M24" evidence="1">
    <location>
        <begin position="263"/>
        <end position="349"/>
    </location>
</feature>
<dbReference type="Pfam" id="PF00557">
    <property type="entry name" value="Peptidase_M24"/>
    <property type="match status" value="2"/>
</dbReference>
<sequence length="508" mass="60189">MQKVNNKLNLLRELMALKYIEAYIVLHYDTHDIESLKLYLIYGQIQLTICKLKNNQKNGWELQKLEPAWKLCLKGQTIGYDPLLISHMFRKSSTTSLWNVNLKAINQNLIDLIQTNKTQDSLSLFMIWSISKNKKISQIFQNLQQKKAKYILIFKLEQNRMGKDIKLNPLFKSYLYLRDDYKEIQYINPVQVNEQVKQYSTDNKIEIKPIFRSVIPLEINDRLINQVVCLIELLKAIKNKREIQEYKESHIRVGESIIYDGLRNNHQMVKFWINTKQLKYLAQYRFKQNNNMGLSSDSISSSGANAAIVHYHSTQNNKSIINPNYIYLIDSGGQYLDGTNNFTKNISFQITNNRRKECLQKIRFMEEIWMYQQEDGYGKLIQIMDMVLVIELDIYFNVHEGPHRINKYRSQVFQPGMIVSNELGYQEEGKFGIRIENLILCVQVNDQYLGFENLIYCSYDRNLTNLDLLSSRDRNYIDQYHYLVRNNLQPLMKEYKGKDWLLKIIEPL</sequence>
<protein>
    <submittedName>
        <fullName evidence="3">Uncharacterized protein</fullName>
    </submittedName>
</protein>